<dbReference type="EMBL" id="JAVRRG010000030">
    <property type="protein sequence ID" value="KAK5095032.1"/>
    <property type="molecule type" value="Genomic_DNA"/>
</dbReference>
<feature type="region of interest" description="Disordered" evidence="1">
    <location>
        <begin position="254"/>
        <end position="278"/>
    </location>
</feature>
<sequence length="278" mass="31047">MERLRRLSTKPDSFDEEQVRPLSQHRRNTSFATAAREDDLVLPSAIDPPIEIFPSSTSKRQETLLISPDPVAKAFVITYARTGIHLLTAATASTSMPGPSHTKHFYGTLESNARTKQKTASGSNTSDDENCSKKLCTLTRDAMSFRKRHHVDDPYNNHRLLEMEFSVSAWESSHPKASIKLLNKYSDSSSMEPIHLRWRGRKATLEGVLEWKDKPVAVCAKGDETEEGEYVLYVAPGMDLYISSIILMAVDDRTRRGSDDSGRSSSSQGGRRNSEAVQ</sequence>
<keyword evidence="3" id="KW-1185">Reference proteome</keyword>
<name>A0ABR0KFD7_9EURO</name>
<proteinExistence type="predicted"/>
<reference evidence="2 3" key="1">
    <citation type="submission" date="2023-08" db="EMBL/GenBank/DDBJ databases">
        <title>Black Yeasts Isolated from many extreme environments.</title>
        <authorList>
            <person name="Coleine C."/>
            <person name="Stajich J.E."/>
            <person name="Selbmann L."/>
        </authorList>
    </citation>
    <scope>NUCLEOTIDE SEQUENCE [LARGE SCALE GENOMIC DNA]</scope>
    <source>
        <strain evidence="2 3">CCFEE 5885</strain>
    </source>
</reference>
<gene>
    <name evidence="2" type="ORF">LTR24_003249</name>
</gene>
<accession>A0ABR0KFD7</accession>
<evidence type="ECO:0000313" key="2">
    <source>
        <dbReference type="EMBL" id="KAK5095032.1"/>
    </source>
</evidence>
<evidence type="ECO:0000313" key="3">
    <source>
        <dbReference type="Proteomes" id="UP001345013"/>
    </source>
</evidence>
<feature type="region of interest" description="Disordered" evidence="1">
    <location>
        <begin position="1"/>
        <end position="31"/>
    </location>
</feature>
<feature type="compositionally biased region" description="Polar residues" evidence="1">
    <location>
        <begin position="109"/>
        <end position="125"/>
    </location>
</feature>
<comment type="caution">
    <text evidence="2">The sequence shown here is derived from an EMBL/GenBank/DDBJ whole genome shotgun (WGS) entry which is preliminary data.</text>
</comment>
<evidence type="ECO:0000256" key="1">
    <source>
        <dbReference type="SAM" id="MobiDB-lite"/>
    </source>
</evidence>
<feature type="region of interest" description="Disordered" evidence="1">
    <location>
        <begin position="94"/>
        <end position="130"/>
    </location>
</feature>
<organism evidence="2 3">
    <name type="scientific">Lithohypha guttulata</name>
    <dbReference type="NCBI Taxonomy" id="1690604"/>
    <lineage>
        <taxon>Eukaryota</taxon>
        <taxon>Fungi</taxon>
        <taxon>Dikarya</taxon>
        <taxon>Ascomycota</taxon>
        <taxon>Pezizomycotina</taxon>
        <taxon>Eurotiomycetes</taxon>
        <taxon>Chaetothyriomycetidae</taxon>
        <taxon>Chaetothyriales</taxon>
        <taxon>Trichomeriaceae</taxon>
        <taxon>Lithohypha</taxon>
    </lineage>
</organism>
<protein>
    <submittedName>
        <fullName evidence="2">Uncharacterized protein</fullName>
    </submittedName>
</protein>
<dbReference type="Proteomes" id="UP001345013">
    <property type="component" value="Unassembled WGS sequence"/>
</dbReference>